<dbReference type="AlphaFoldDB" id="A0A841MRJ0"/>
<evidence type="ECO:0000256" key="2">
    <source>
        <dbReference type="ARBA" id="ARBA00022670"/>
    </source>
</evidence>
<comment type="similarity">
    <text evidence="1 7">Belongs to the peptidase M3 family.</text>
</comment>
<proteinExistence type="inferred from homology"/>
<keyword evidence="3 7" id="KW-0479">Metal-binding</keyword>
<dbReference type="InterPro" id="IPR024077">
    <property type="entry name" value="Neurolysin/TOP_dom2"/>
</dbReference>
<keyword evidence="6 7" id="KW-0482">Metalloprotease</keyword>
<dbReference type="SUPFAM" id="SSF55486">
    <property type="entry name" value="Metalloproteases ('zincins'), catalytic domain"/>
    <property type="match status" value="1"/>
</dbReference>
<gene>
    <name evidence="9" type="ORF">FHS59_000843</name>
</gene>
<comment type="cofactor">
    <cofactor evidence="7">
        <name>Zn(2+)</name>
        <dbReference type="ChEBI" id="CHEBI:29105"/>
    </cofactor>
    <text evidence="7">Binds 1 zinc ion.</text>
</comment>
<dbReference type="FunFam" id="3.40.390.10:FF:000009">
    <property type="entry name" value="Oligopeptidase A"/>
    <property type="match status" value="1"/>
</dbReference>
<dbReference type="InterPro" id="IPR045090">
    <property type="entry name" value="Pept_M3A_M3B"/>
</dbReference>
<evidence type="ECO:0000256" key="7">
    <source>
        <dbReference type="RuleBase" id="RU003435"/>
    </source>
</evidence>
<dbReference type="GO" id="GO:0046872">
    <property type="term" value="F:metal ion binding"/>
    <property type="evidence" value="ECO:0007669"/>
    <property type="project" value="UniProtKB-UniRule"/>
</dbReference>
<dbReference type="EC" id="3.4.15.5" evidence="9"/>
<organism evidence="9 10">
    <name type="scientific">Algoriphagus iocasae</name>
    <dbReference type="NCBI Taxonomy" id="1836499"/>
    <lineage>
        <taxon>Bacteria</taxon>
        <taxon>Pseudomonadati</taxon>
        <taxon>Bacteroidota</taxon>
        <taxon>Cytophagia</taxon>
        <taxon>Cytophagales</taxon>
        <taxon>Cyclobacteriaceae</taxon>
        <taxon>Algoriphagus</taxon>
    </lineage>
</organism>
<dbReference type="Gene3D" id="1.20.1050.40">
    <property type="entry name" value="Endopeptidase. Chain P, domain 1"/>
    <property type="match status" value="1"/>
</dbReference>
<dbReference type="GO" id="GO:0004222">
    <property type="term" value="F:metalloendopeptidase activity"/>
    <property type="evidence" value="ECO:0007669"/>
    <property type="project" value="InterPro"/>
</dbReference>
<dbReference type="InterPro" id="IPR024080">
    <property type="entry name" value="Neurolysin/TOP_N"/>
</dbReference>
<dbReference type="InterPro" id="IPR034005">
    <property type="entry name" value="M3A_DCP"/>
</dbReference>
<evidence type="ECO:0000256" key="4">
    <source>
        <dbReference type="ARBA" id="ARBA00022801"/>
    </source>
</evidence>
<keyword evidence="4 7" id="KW-0378">Hydrolase</keyword>
<dbReference type="GO" id="GO:0006508">
    <property type="term" value="P:proteolysis"/>
    <property type="evidence" value="ECO:0007669"/>
    <property type="project" value="UniProtKB-KW"/>
</dbReference>
<evidence type="ECO:0000259" key="8">
    <source>
        <dbReference type="Pfam" id="PF01432"/>
    </source>
</evidence>
<evidence type="ECO:0000256" key="6">
    <source>
        <dbReference type="ARBA" id="ARBA00023049"/>
    </source>
</evidence>
<evidence type="ECO:0000313" key="9">
    <source>
        <dbReference type="EMBL" id="MBB6325228.1"/>
    </source>
</evidence>
<dbReference type="PANTHER" id="PTHR43660">
    <property type="entry name" value="DIPEPTIDYL CARBOXYPEPTIDASE"/>
    <property type="match status" value="1"/>
</dbReference>
<name>A0A841MRJ0_9BACT</name>
<dbReference type="EMBL" id="JACIJO010000001">
    <property type="protein sequence ID" value="MBB6325228.1"/>
    <property type="molecule type" value="Genomic_DNA"/>
</dbReference>
<dbReference type="CDD" id="cd06456">
    <property type="entry name" value="M3A_DCP"/>
    <property type="match status" value="1"/>
</dbReference>
<dbReference type="GO" id="GO:0004180">
    <property type="term" value="F:carboxypeptidase activity"/>
    <property type="evidence" value="ECO:0007669"/>
    <property type="project" value="UniProtKB-KW"/>
</dbReference>
<dbReference type="InterPro" id="IPR001567">
    <property type="entry name" value="Pept_M3A_M3B_dom"/>
</dbReference>
<feature type="domain" description="Peptidase M3A/M3B catalytic" evidence="8">
    <location>
        <begin position="227"/>
        <end position="674"/>
    </location>
</feature>
<dbReference type="PANTHER" id="PTHR43660:SF1">
    <property type="entry name" value="DIPEPTIDYL CARBOXYPEPTIDASE"/>
    <property type="match status" value="1"/>
</dbReference>
<accession>A0A841MRJ0</accession>
<keyword evidence="2 7" id="KW-0645">Protease</keyword>
<evidence type="ECO:0000256" key="5">
    <source>
        <dbReference type="ARBA" id="ARBA00022833"/>
    </source>
</evidence>
<protein>
    <submittedName>
        <fullName evidence="9">Peptidyl-dipeptidase Dcp</fullName>
        <ecNumber evidence="9">3.4.15.5</ecNumber>
    </submittedName>
</protein>
<keyword evidence="10" id="KW-1185">Reference proteome</keyword>
<dbReference type="Proteomes" id="UP000588604">
    <property type="component" value="Unassembled WGS sequence"/>
</dbReference>
<dbReference type="GO" id="GO:0008241">
    <property type="term" value="F:peptidyl-dipeptidase activity"/>
    <property type="evidence" value="ECO:0007669"/>
    <property type="project" value="UniProtKB-EC"/>
</dbReference>
<keyword evidence="5 7" id="KW-0862">Zinc</keyword>
<dbReference type="RefSeq" id="WP_184493354.1">
    <property type="nucleotide sequence ID" value="NZ_JACIJO010000001.1"/>
</dbReference>
<dbReference type="Gene3D" id="1.10.1370.10">
    <property type="entry name" value="Neurolysin, domain 3"/>
    <property type="match status" value="1"/>
</dbReference>
<comment type="caution">
    <text evidence="9">The sequence shown here is derived from an EMBL/GenBank/DDBJ whole genome shotgun (WGS) entry which is preliminary data.</text>
</comment>
<dbReference type="InterPro" id="IPR024079">
    <property type="entry name" value="MetalloPept_cat_dom_sf"/>
</dbReference>
<evidence type="ECO:0000313" key="10">
    <source>
        <dbReference type="Proteomes" id="UP000588604"/>
    </source>
</evidence>
<reference evidence="9 10" key="1">
    <citation type="submission" date="2020-08" db="EMBL/GenBank/DDBJ databases">
        <title>Genomic Encyclopedia of Type Strains, Phase IV (KMG-IV): sequencing the most valuable type-strain genomes for metagenomic binning, comparative biology and taxonomic classification.</title>
        <authorList>
            <person name="Goeker M."/>
        </authorList>
    </citation>
    <scope>NUCLEOTIDE SEQUENCE [LARGE SCALE GENOMIC DNA]</scope>
    <source>
        <strain evidence="9 10">DSM 102044</strain>
    </source>
</reference>
<sequence>MQNPLLANFATPFDTAPFSTIKTEDYLPAIKIAIDEAKLEIENIKNKENPTFENTIEAMDQSGEKLGTISSIFFNLNSAETSPELQKLAREISPLLTQHSNDILLDPVLFQKVASVFESKDQLDLNPEQVTLLDKTYKSFVRNGAKLTPEQGEILRTIDQELAQLSLKFGENVLEETNKFVHFESEENAVEGLPEGIKEAAAQIAEEKGQPGKWAFTLDYPSYVPALTYAKNRELRKLLFYAYNTKCSKGDELDNQQIIKDILQLKEKRAQLLGFKNHAEFILAERMAKSPGEVTEFLESLLEKAKPKAEQELAELTEFAKKTDGITELKKWDFSYYSELLKKEKYAIDDELLRPYFQLEKVISGVFLTAKKLFGLEFIPNKEIPVYHPDVLAYEVKDANGKHIAVFYADYFPRPGKRNGAWMTSYRGQSNVNGVSKRPHVSIVCNFTKPTKTKPSLLTFNEVTTLFHEFGHALHGMLANTTYESLSGTSVYWDFVELPSQIFENWCYEKDCLDLFAVHYETGEKIPAGLIEKLKKAANFQQGYQTLRQISFGLLDMAYHSTKAEEIESIPTFETEIMKQTDLLPKVEGTLMSPSFSHIFQGGYSAGYYSYKWAEVLDADAFELFLENGVFDKKTADSFLKNILSAGGSEHPSILYKRFRGREPKQDALLKRAGLITSN</sequence>
<dbReference type="GO" id="GO:0005829">
    <property type="term" value="C:cytosol"/>
    <property type="evidence" value="ECO:0007669"/>
    <property type="project" value="TreeGrafter"/>
</dbReference>
<dbReference type="Pfam" id="PF01432">
    <property type="entry name" value="Peptidase_M3"/>
    <property type="match status" value="1"/>
</dbReference>
<keyword evidence="9" id="KW-0121">Carboxypeptidase</keyword>
<evidence type="ECO:0000256" key="1">
    <source>
        <dbReference type="ARBA" id="ARBA00006040"/>
    </source>
</evidence>
<evidence type="ECO:0000256" key="3">
    <source>
        <dbReference type="ARBA" id="ARBA00022723"/>
    </source>
</evidence>
<dbReference type="Gene3D" id="3.40.390.10">
    <property type="entry name" value="Collagenase (Catalytic Domain)"/>
    <property type="match status" value="1"/>
</dbReference>